<sequence length="941" mass="103146">MTASSQSTSAARRSSEGRTRPNMSVEKFWAAVCAETHPDPHDVVVQPSSPPKCRRPRPWWALLSFLRLSIESCRWLIIPILGLAPLLLRPFTIQALLACLGAASYLAVTADRYRPNGRAKPGIEGHTESTEFGKLLVDLLESRAKAFKPTPYVLNGHLATAIPFLVYRYTTPPGLRRRWMYTHEEGRPSQSVALDWCLPGQGNVKGVVIILAGINGGPKEGYVLDMIQHATSQGYAACCLIARGSCDTQVLGGQENGPCGSRVTDVEQVIDICHAVTDGNIPVSMIGYSLGGIIATNSVARLGSKLKGKLTCCVSISGGIRTYENYDFPAAIELWQPIVAYELKRTFLGDSVQRSGFKPADPNWYDNTRTIVDIDKEIFAPSQGYETVLDYYHHLSAISPIGNNKGKDIVIPTLCVHAYDDPIIHVDSAALLPVDTSRYLFSFVTPCGGHVGWPQGWAPWEYGYAWVSNTALSFLNMVAYDLWRNVCGLTSQMPPVVGEVCERTTPTDRLYVLDSMVRLFIEASREYFPFLVILAVLYYRQSGYGVLPLSVLAVWGAYLFATRGRFMPNGKTIPGIRGGNPDDTTGFVGLVKKTLKERCDANQITPYILNGHWATALLWLVMDYNKPQLERRWFKTDDESPNVPQSIALDWCIPEGEVKGIYLALHGLNGGSGEGYVVDLYNTAVPQGYAVCTMISRGLSHTPCVGGPDDAFSGARVTDAHKAIDICHRAAPDLPLMLVGYSMGGIVAANTVAKYGPELKGKLTSCVVISGGTRLFENYNYPSARQLWHPMMAEELKESVIGPMVKRTGFQPKDSDWYNIPMGVVELDAEISAPAHGFATLDDYYHQCSATSEKTSEGGKNIAIPTLCVHAYDDPVIHVDSSALLPSTASRYIFSLVTPNGGHVGWPQGWAPWTNGFNWITDTTMAFSSLVADNQPLLAKY</sequence>
<accession>A0A7J6MA74</accession>
<evidence type="ECO:0000256" key="2">
    <source>
        <dbReference type="SAM" id="MobiDB-lite"/>
    </source>
</evidence>
<evidence type="ECO:0000313" key="4">
    <source>
        <dbReference type="EMBL" id="KAF4668502.1"/>
    </source>
</evidence>
<dbReference type="PANTHER" id="PTHR10794:SF63">
    <property type="entry name" value="ALPHA_BETA HYDROLASE 1, ISOFORM A"/>
    <property type="match status" value="1"/>
</dbReference>
<feature type="region of interest" description="Disordered" evidence="2">
    <location>
        <begin position="1"/>
        <end position="21"/>
    </location>
</feature>
<evidence type="ECO:0000259" key="3">
    <source>
        <dbReference type="Pfam" id="PF12146"/>
    </source>
</evidence>
<dbReference type="EMBL" id="JABAHT010000036">
    <property type="protein sequence ID" value="KAF4668502.1"/>
    <property type="molecule type" value="Genomic_DNA"/>
</dbReference>
<dbReference type="OrthoDB" id="247542at2759"/>
<proteinExistence type="inferred from homology"/>
<dbReference type="Pfam" id="PF12146">
    <property type="entry name" value="Hydrolase_4"/>
    <property type="match status" value="1"/>
</dbReference>
<dbReference type="InterPro" id="IPR022742">
    <property type="entry name" value="Hydrolase_4"/>
</dbReference>
<gene>
    <name evidence="4" type="primary">ABHD3_2</name>
    <name evidence="4" type="ORF">FOZ61_006343</name>
</gene>
<dbReference type="Proteomes" id="UP000570595">
    <property type="component" value="Unassembled WGS sequence"/>
</dbReference>
<dbReference type="InterPro" id="IPR029058">
    <property type="entry name" value="AB_hydrolase_fold"/>
</dbReference>
<evidence type="ECO:0000313" key="5">
    <source>
        <dbReference type="Proteomes" id="UP000570595"/>
    </source>
</evidence>
<dbReference type="Gene3D" id="3.40.50.1820">
    <property type="entry name" value="alpha/beta hydrolase"/>
    <property type="match status" value="2"/>
</dbReference>
<dbReference type="GO" id="GO:0047372">
    <property type="term" value="F:monoacylglycerol lipase activity"/>
    <property type="evidence" value="ECO:0007669"/>
    <property type="project" value="TreeGrafter"/>
</dbReference>
<evidence type="ECO:0000256" key="1">
    <source>
        <dbReference type="ARBA" id="ARBA00010884"/>
    </source>
</evidence>
<organism evidence="4 5">
    <name type="scientific">Perkinsus olseni</name>
    <name type="common">Perkinsus atlanticus</name>
    <dbReference type="NCBI Taxonomy" id="32597"/>
    <lineage>
        <taxon>Eukaryota</taxon>
        <taxon>Sar</taxon>
        <taxon>Alveolata</taxon>
        <taxon>Perkinsozoa</taxon>
        <taxon>Perkinsea</taxon>
        <taxon>Perkinsida</taxon>
        <taxon>Perkinsidae</taxon>
        <taxon>Perkinsus</taxon>
    </lineage>
</organism>
<protein>
    <submittedName>
        <fullName evidence="4">Phospholipase abhd3</fullName>
    </submittedName>
</protein>
<reference evidence="4 5" key="1">
    <citation type="submission" date="2020-04" db="EMBL/GenBank/DDBJ databases">
        <title>Perkinsus olseni comparative genomics.</title>
        <authorList>
            <person name="Bogema D.R."/>
        </authorList>
    </citation>
    <scope>NUCLEOTIDE SEQUENCE [LARGE SCALE GENOMIC DNA]</scope>
    <source>
        <strain evidence="4">ATCC PRA-179</strain>
    </source>
</reference>
<dbReference type="GO" id="GO:0034338">
    <property type="term" value="F:short-chain carboxylesterase activity"/>
    <property type="evidence" value="ECO:0007669"/>
    <property type="project" value="TreeGrafter"/>
</dbReference>
<name>A0A7J6MA74_PEROL</name>
<dbReference type="PANTHER" id="PTHR10794">
    <property type="entry name" value="ABHYDROLASE DOMAIN-CONTAINING PROTEIN"/>
    <property type="match status" value="1"/>
</dbReference>
<feature type="compositionally biased region" description="Low complexity" evidence="2">
    <location>
        <begin position="1"/>
        <end position="12"/>
    </location>
</feature>
<dbReference type="SUPFAM" id="SSF53474">
    <property type="entry name" value="alpha/beta-Hydrolases"/>
    <property type="match status" value="2"/>
</dbReference>
<dbReference type="AlphaFoldDB" id="A0A7J6MA74"/>
<comment type="caution">
    <text evidence="4">The sequence shown here is derived from an EMBL/GenBank/DDBJ whole genome shotgun (WGS) entry which is preliminary data.</text>
</comment>
<feature type="domain" description="Serine aminopeptidase S33" evidence="3">
    <location>
        <begin position="657"/>
        <end position="888"/>
    </location>
</feature>
<dbReference type="InterPro" id="IPR050960">
    <property type="entry name" value="AB_hydrolase_4_sf"/>
</dbReference>
<comment type="similarity">
    <text evidence="1">Belongs to the AB hydrolase superfamily. AB hydrolase 4 family.</text>
</comment>